<dbReference type="GO" id="GO:0016757">
    <property type="term" value="F:glycosyltransferase activity"/>
    <property type="evidence" value="ECO:0007669"/>
    <property type="project" value="UniProtKB-KW"/>
</dbReference>
<keyword evidence="1" id="KW-0328">Glycosyltransferase</keyword>
<dbReference type="AlphaFoldDB" id="A0A3D8Y882"/>
<evidence type="ECO:0000256" key="1">
    <source>
        <dbReference type="ARBA" id="ARBA00022676"/>
    </source>
</evidence>
<dbReference type="Pfam" id="PF00534">
    <property type="entry name" value="Glycos_transf_1"/>
    <property type="match status" value="1"/>
</dbReference>
<accession>A0A3D8Y882</accession>
<evidence type="ECO:0000313" key="5">
    <source>
        <dbReference type="Proteomes" id="UP000256373"/>
    </source>
</evidence>
<dbReference type="PANTHER" id="PTHR12526">
    <property type="entry name" value="GLYCOSYLTRANSFERASE"/>
    <property type="match status" value="1"/>
</dbReference>
<dbReference type="SUPFAM" id="SSF53756">
    <property type="entry name" value="UDP-Glycosyltransferase/glycogen phosphorylase"/>
    <property type="match status" value="1"/>
</dbReference>
<sequence length="374" mass="43752">MKRALLLSSIHPATDPRIVYKTAPALASCFEVICALPEDSHTVKNTSSDIKMIWLPRYEGLLQRILFCHPVILWKCLRFRPEYVHIFVPELIPVAILFKWLGAKIIYEVQENLYKKFEIKTYNNHPVFRLFFKRLDGYARKQFHCIFTDDSYLSEYQNLKHPSVVIRNFVSLTFVDQYVAQNIKWQINRRSFFYCGVISMERCFDTLVAAIASMTHQYPDLTVHLFGPVRFQEKDAEQLPDYHRVKKHLIFYGYTDLKKALPYAKHCIAGIALLKPVADYPDSYTTKIFEYMALNLPVITSDFPLYKDVVQKSDCGFCIPPDNASLLSKAMEWIISTPDKARIMGNNGRLAAEKHYNWEKEQHYLLKFYSQISK</sequence>
<gene>
    <name evidence="4" type="ORF">DSL64_18375</name>
</gene>
<dbReference type="Proteomes" id="UP000256373">
    <property type="component" value="Unassembled WGS sequence"/>
</dbReference>
<comment type="caution">
    <text evidence="4">The sequence shown here is derived from an EMBL/GenBank/DDBJ whole genome shotgun (WGS) entry which is preliminary data.</text>
</comment>
<organism evidence="4 5">
    <name type="scientific">Dyadobacter luteus</name>
    <dbReference type="NCBI Taxonomy" id="2259619"/>
    <lineage>
        <taxon>Bacteria</taxon>
        <taxon>Pseudomonadati</taxon>
        <taxon>Bacteroidota</taxon>
        <taxon>Cytophagia</taxon>
        <taxon>Cytophagales</taxon>
        <taxon>Spirosomataceae</taxon>
        <taxon>Dyadobacter</taxon>
    </lineage>
</organism>
<dbReference type="Gene3D" id="3.40.50.2000">
    <property type="entry name" value="Glycogen Phosphorylase B"/>
    <property type="match status" value="2"/>
</dbReference>
<proteinExistence type="predicted"/>
<dbReference type="EMBL" id="QNUL01000016">
    <property type="protein sequence ID" value="REA59291.1"/>
    <property type="molecule type" value="Genomic_DNA"/>
</dbReference>
<feature type="domain" description="Glycosyl transferase family 1" evidence="3">
    <location>
        <begin position="188"/>
        <end position="349"/>
    </location>
</feature>
<dbReference type="OrthoDB" id="1450439at2"/>
<reference evidence="4 5" key="1">
    <citation type="submission" date="2018-07" db="EMBL/GenBank/DDBJ databases">
        <title>Dyadobacter roseus sp. nov., isolated from rose rhizosphere soil.</title>
        <authorList>
            <person name="Chen L."/>
        </authorList>
    </citation>
    <scope>NUCLEOTIDE SEQUENCE [LARGE SCALE GENOMIC DNA]</scope>
    <source>
        <strain evidence="4 5">RS19</strain>
    </source>
</reference>
<evidence type="ECO:0000259" key="3">
    <source>
        <dbReference type="Pfam" id="PF00534"/>
    </source>
</evidence>
<evidence type="ECO:0000313" key="4">
    <source>
        <dbReference type="EMBL" id="REA59291.1"/>
    </source>
</evidence>
<dbReference type="PANTHER" id="PTHR12526:SF629">
    <property type="entry name" value="TEICHURONIC ACID BIOSYNTHESIS GLYCOSYLTRANSFERASE TUAH-RELATED"/>
    <property type="match status" value="1"/>
</dbReference>
<dbReference type="InterPro" id="IPR001296">
    <property type="entry name" value="Glyco_trans_1"/>
</dbReference>
<name>A0A3D8Y882_9BACT</name>
<keyword evidence="5" id="KW-1185">Reference proteome</keyword>
<keyword evidence="2 4" id="KW-0808">Transferase</keyword>
<protein>
    <submittedName>
        <fullName evidence="4">Group 1 glycosyl transferase</fullName>
    </submittedName>
</protein>
<evidence type="ECO:0000256" key="2">
    <source>
        <dbReference type="ARBA" id="ARBA00022679"/>
    </source>
</evidence>
<dbReference type="RefSeq" id="WP_115832384.1">
    <property type="nucleotide sequence ID" value="NZ_QNUL01000016.1"/>
</dbReference>